<dbReference type="EMBL" id="KV441548">
    <property type="protein sequence ID" value="OAG11327.1"/>
    <property type="molecule type" value="Genomic_DNA"/>
</dbReference>
<evidence type="ECO:0000313" key="1">
    <source>
        <dbReference type="EMBL" id="OAG11327.1"/>
    </source>
</evidence>
<dbReference type="GeneID" id="28771139"/>
<dbReference type="InParanoid" id="A0A177CWX8"/>
<keyword evidence="2" id="KW-1185">Reference proteome</keyword>
<protein>
    <submittedName>
        <fullName evidence="1">Uncharacterized protein</fullName>
    </submittedName>
</protein>
<dbReference type="Proteomes" id="UP000077069">
    <property type="component" value="Unassembled WGS sequence"/>
</dbReference>
<dbReference type="AlphaFoldDB" id="A0A177CWX8"/>
<organism evidence="1 2">
    <name type="scientific">Paraphaeosphaeria sporulosa</name>
    <dbReference type="NCBI Taxonomy" id="1460663"/>
    <lineage>
        <taxon>Eukaryota</taxon>
        <taxon>Fungi</taxon>
        <taxon>Dikarya</taxon>
        <taxon>Ascomycota</taxon>
        <taxon>Pezizomycotina</taxon>
        <taxon>Dothideomycetes</taxon>
        <taxon>Pleosporomycetidae</taxon>
        <taxon>Pleosporales</taxon>
        <taxon>Massarineae</taxon>
        <taxon>Didymosphaeriaceae</taxon>
        <taxon>Paraphaeosphaeria</taxon>
    </lineage>
</organism>
<reference evidence="1 2" key="1">
    <citation type="submission" date="2016-05" db="EMBL/GenBank/DDBJ databases">
        <title>Comparative analysis of secretome profiles of manganese(II)-oxidizing ascomycete fungi.</title>
        <authorList>
            <consortium name="DOE Joint Genome Institute"/>
            <person name="Zeiner C.A."/>
            <person name="Purvine S.O."/>
            <person name="Zink E.M."/>
            <person name="Wu S."/>
            <person name="Pasa-Tolic L."/>
            <person name="Chaput D.L."/>
            <person name="Haridas S."/>
            <person name="Grigoriev I.V."/>
            <person name="Santelli C.M."/>
            <person name="Hansel C.M."/>
        </authorList>
    </citation>
    <scope>NUCLEOTIDE SEQUENCE [LARGE SCALE GENOMIC DNA]</scope>
    <source>
        <strain evidence="1 2">AP3s5-JAC2a</strain>
    </source>
</reference>
<evidence type="ECO:0000313" key="2">
    <source>
        <dbReference type="Proteomes" id="UP000077069"/>
    </source>
</evidence>
<accession>A0A177CWX8</accession>
<dbReference type="RefSeq" id="XP_018041692.1">
    <property type="nucleotide sequence ID" value="XM_018187653.1"/>
</dbReference>
<gene>
    <name evidence="1" type="ORF">CC84DRAFT_8600</name>
</gene>
<name>A0A177CWX8_9PLEO</name>
<proteinExistence type="predicted"/>
<sequence>MLTLYVPVSRIRGRSLGTCERLSKGVAVQSWPLDARQSRSSKGHSCSEGSVRFMPLVCTKSFGSRSLSLDDSLWSKWSRFQTMPCLCTCKVTSADSARTNCSTSLRCQRRYKRRDDARRHRKHATLISAPVVQSRAGAYGSTRPEPRRASRQVRVKIRISLAGSLNTGTGTHAMMHAAMASIRGHSSSATLPIGRAVQRSRRQMPSPVLRSVCSAVEQRCTPSLSTVH</sequence>